<reference evidence="10 11" key="1">
    <citation type="submission" date="2021-02" db="EMBL/GenBank/DDBJ databases">
        <title>Pan-genome distribution and transcriptional activeness of fungal secondary metabolism genes in Aspergillus section Fumigati.</title>
        <authorList>
            <person name="Takahashi H."/>
            <person name="Umemura M."/>
            <person name="Ninomiya A."/>
            <person name="Kusuya Y."/>
            <person name="Urayama S."/>
            <person name="Shimizu M."/>
            <person name="Watanabe A."/>
            <person name="Kamei K."/>
            <person name="Yaguchi T."/>
            <person name="Hagiwara D."/>
        </authorList>
    </citation>
    <scope>NUCLEOTIDE SEQUENCE [LARGE SCALE GENOMIC DNA]</scope>
    <source>
        <strain evidence="10 11">IFM 47045</strain>
    </source>
</reference>
<comment type="cofactor">
    <cofactor evidence="1 7">
        <name>heme</name>
        <dbReference type="ChEBI" id="CHEBI:30413"/>
    </cofactor>
</comment>
<keyword evidence="6 8" id="KW-0503">Monooxygenase</keyword>
<dbReference type="SUPFAM" id="SSF48264">
    <property type="entry name" value="Cytochrome P450"/>
    <property type="match status" value="1"/>
</dbReference>
<dbReference type="InterPro" id="IPR050364">
    <property type="entry name" value="Cytochrome_P450_fung"/>
</dbReference>
<dbReference type="InterPro" id="IPR002401">
    <property type="entry name" value="Cyt_P450_E_grp-I"/>
</dbReference>
<dbReference type="PRINTS" id="PR00463">
    <property type="entry name" value="EP450I"/>
</dbReference>
<dbReference type="Proteomes" id="UP000710440">
    <property type="component" value="Unassembled WGS sequence"/>
</dbReference>
<evidence type="ECO:0000313" key="11">
    <source>
        <dbReference type="Proteomes" id="UP000710440"/>
    </source>
</evidence>
<dbReference type="Pfam" id="PF00067">
    <property type="entry name" value="p450"/>
    <property type="match status" value="1"/>
</dbReference>
<evidence type="ECO:0000256" key="5">
    <source>
        <dbReference type="ARBA" id="ARBA00023004"/>
    </source>
</evidence>
<dbReference type="PRINTS" id="PR00385">
    <property type="entry name" value="P450"/>
</dbReference>
<dbReference type="PANTHER" id="PTHR46300:SF2">
    <property type="entry name" value="CYTOCHROME P450 MONOOXYGENASE ALNH-RELATED"/>
    <property type="match status" value="1"/>
</dbReference>
<accession>A0A9P3C170</accession>
<evidence type="ECO:0000313" key="10">
    <source>
        <dbReference type="EMBL" id="GIK04338.1"/>
    </source>
</evidence>
<evidence type="ECO:0000256" key="2">
    <source>
        <dbReference type="ARBA" id="ARBA00010617"/>
    </source>
</evidence>
<feature type="binding site" description="axial binding residue" evidence="7">
    <location>
        <position position="456"/>
    </location>
    <ligand>
        <name>heme</name>
        <dbReference type="ChEBI" id="CHEBI:30413"/>
    </ligand>
    <ligandPart>
        <name>Fe</name>
        <dbReference type="ChEBI" id="CHEBI:18248"/>
    </ligandPart>
</feature>
<proteinExistence type="inferred from homology"/>
<dbReference type="GeneID" id="66936400"/>
<keyword evidence="9" id="KW-0472">Membrane</keyword>
<keyword evidence="5 7" id="KW-0408">Iron</keyword>
<dbReference type="AlphaFoldDB" id="A0A9P3C170"/>
<evidence type="ECO:0000256" key="3">
    <source>
        <dbReference type="ARBA" id="ARBA00022723"/>
    </source>
</evidence>
<gene>
    <name evidence="10" type="ORF">Aspvir_008418</name>
</gene>
<dbReference type="EMBL" id="BOPL01000006">
    <property type="protein sequence ID" value="GIK04338.1"/>
    <property type="molecule type" value="Genomic_DNA"/>
</dbReference>
<keyword evidence="4 8" id="KW-0560">Oxidoreductase</keyword>
<keyword evidence="3 7" id="KW-0479">Metal-binding</keyword>
<dbReference type="GO" id="GO:0020037">
    <property type="term" value="F:heme binding"/>
    <property type="evidence" value="ECO:0007669"/>
    <property type="project" value="InterPro"/>
</dbReference>
<dbReference type="RefSeq" id="XP_043127524.1">
    <property type="nucleotide sequence ID" value="XM_043271589.1"/>
</dbReference>
<feature type="transmembrane region" description="Helical" evidence="9">
    <location>
        <begin position="16"/>
        <end position="36"/>
    </location>
</feature>
<keyword evidence="7 8" id="KW-0349">Heme</keyword>
<name>A0A9P3C170_ASPVI</name>
<dbReference type="GO" id="GO:0004497">
    <property type="term" value="F:monooxygenase activity"/>
    <property type="evidence" value="ECO:0007669"/>
    <property type="project" value="UniProtKB-KW"/>
</dbReference>
<comment type="similarity">
    <text evidence="2 8">Belongs to the cytochrome P450 family.</text>
</comment>
<keyword evidence="11" id="KW-1185">Reference proteome</keyword>
<dbReference type="Gene3D" id="1.10.630.10">
    <property type="entry name" value="Cytochrome P450"/>
    <property type="match status" value="1"/>
</dbReference>
<sequence length="558" mass="62840">MDTMEPRFVNFSLSDIIVSNFSTGATLAVLVTLLILKLRTVGCRHKDFPPGPKTIPILGNALDFPTSFPHLKFLEWAQEFGDIFSLKILDRTIVVISSAAAVKHILDNNGARTGNRPRSVLVQRVTNGSLMVLENMDNPVWRHGRNAIHAFLTKDSLENHLQTQQAEYSHFMHDILEEPRKTFQHISRTAASVMSTLLYGSRITKYENSHAETYFRAVKLLNEVIDPGVHPPVDLFWPLQYVPKRWAYWKRLADTTRGIRDELYGSLYAQCERAIKSGKTTGCYLETLISNQEKLGMTRDEVIGMGAAMMDAGAETTASFLQSFILALINNSHVQEKGQAEIDRVVGPNRWPELDDYEAVPYIRAITDEVFRFRPISPIAIPHVSTKEVHYKGYRIPADSTIFMNTYGIFHDPEFYDDPENFDPGRFIKTEFGTKEGVDETGYRNNFAFGAGRRVCPGESMARRTIMLNTMNLLWAFNFKKDGSGTGGLDIDSYAKVSPFPLNYTSNADVHSSPQPGLELAPKPFTCDAKPRSTAKEQMIRDRYARAFPNGMDGATTL</sequence>
<comment type="caution">
    <text evidence="10">The sequence shown here is derived from an EMBL/GenBank/DDBJ whole genome shotgun (WGS) entry which is preliminary data.</text>
</comment>
<dbReference type="InterPro" id="IPR001128">
    <property type="entry name" value="Cyt_P450"/>
</dbReference>
<evidence type="ECO:0000256" key="4">
    <source>
        <dbReference type="ARBA" id="ARBA00023002"/>
    </source>
</evidence>
<evidence type="ECO:0000256" key="9">
    <source>
        <dbReference type="SAM" id="Phobius"/>
    </source>
</evidence>
<dbReference type="PANTHER" id="PTHR46300">
    <property type="entry name" value="P450, PUTATIVE (EUROFUNG)-RELATED-RELATED"/>
    <property type="match status" value="1"/>
</dbReference>
<evidence type="ECO:0000256" key="7">
    <source>
        <dbReference type="PIRSR" id="PIRSR602401-1"/>
    </source>
</evidence>
<evidence type="ECO:0000256" key="6">
    <source>
        <dbReference type="ARBA" id="ARBA00023033"/>
    </source>
</evidence>
<keyword evidence="9" id="KW-1133">Transmembrane helix</keyword>
<dbReference type="OrthoDB" id="2789670at2759"/>
<dbReference type="GO" id="GO:0016705">
    <property type="term" value="F:oxidoreductase activity, acting on paired donors, with incorporation or reduction of molecular oxygen"/>
    <property type="evidence" value="ECO:0007669"/>
    <property type="project" value="InterPro"/>
</dbReference>
<dbReference type="GO" id="GO:0044283">
    <property type="term" value="P:small molecule biosynthetic process"/>
    <property type="evidence" value="ECO:0007669"/>
    <property type="project" value="UniProtKB-ARBA"/>
</dbReference>
<keyword evidence="9" id="KW-0812">Transmembrane</keyword>
<dbReference type="GO" id="GO:0005506">
    <property type="term" value="F:iron ion binding"/>
    <property type="evidence" value="ECO:0007669"/>
    <property type="project" value="InterPro"/>
</dbReference>
<dbReference type="CDD" id="cd11065">
    <property type="entry name" value="CYP64-like"/>
    <property type="match status" value="1"/>
</dbReference>
<evidence type="ECO:0000256" key="1">
    <source>
        <dbReference type="ARBA" id="ARBA00001971"/>
    </source>
</evidence>
<evidence type="ECO:0000256" key="8">
    <source>
        <dbReference type="RuleBase" id="RU000461"/>
    </source>
</evidence>
<dbReference type="InterPro" id="IPR017972">
    <property type="entry name" value="Cyt_P450_CS"/>
</dbReference>
<dbReference type="InterPro" id="IPR036396">
    <property type="entry name" value="Cyt_P450_sf"/>
</dbReference>
<evidence type="ECO:0008006" key="12">
    <source>
        <dbReference type="Google" id="ProtNLM"/>
    </source>
</evidence>
<protein>
    <recommendedName>
        <fullName evidence="12">Cytochrome P450</fullName>
    </recommendedName>
</protein>
<organism evidence="10 11">
    <name type="scientific">Aspergillus viridinutans</name>
    <dbReference type="NCBI Taxonomy" id="75553"/>
    <lineage>
        <taxon>Eukaryota</taxon>
        <taxon>Fungi</taxon>
        <taxon>Dikarya</taxon>
        <taxon>Ascomycota</taxon>
        <taxon>Pezizomycotina</taxon>
        <taxon>Eurotiomycetes</taxon>
        <taxon>Eurotiomycetidae</taxon>
        <taxon>Eurotiales</taxon>
        <taxon>Aspergillaceae</taxon>
        <taxon>Aspergillus</taxon>
        <taxon>Aspergillus subgen. Fumigati</taxon>
    </lineage>
</organism>
<dbReference type="PROSITE" id="PS00086">
    <property type="entry name" value="CYTOCHROME_P450"/>
    <property type="match status" value="1"/>
</dbReference>